<protein>
    <submittedName>
        <fullName evidence="1">Uncharacterized protein</fullName>
    </submittedName>
</protein>
<dbReference type="AlphaFoldDB" id="A0A0V8E370"/>
<dbReference type="PATRIC" id="fig|1360.114.peg.1810"/>
<dbReference type="Proteomes" id="UP000053719">
    <property type="component" value="Unassembled WGS sequence"/>
</dbReference>
<comment type="caution">
    <text evidence="1">The sequence shown here is derived from an EMBL/GenBank/DDBJ whole genome shotgun (WGS) entry which is preliminary data.</text>
</comment>
<gene>
    <name evidence="1" type="ORF">M20_1562</name>
</gene>
<accession>A0A0V8E370</accession>
<organism evidence="1 2">
    <name type="scientific">Lactococcus lactis subsp. lactis</name>
    <name type="common">Streptococcus lactis</name>
    <dbReference type="NCBI Taxonomy" id="1360"/>
    <lineage>
        <taxon>Bacteria</taxon>
        <taxon>Bacillati</taxon>
        <taxon>Bacillota</taxon>
        <taxon>Bacilli</taxon>
        <taxon>Lactobacillales</taxon>
        <taxon>Streptococcaceae</taxon>
        <taxon>Lactococcus</taxon>
    </lineage>
</organism>
<name>A0A0V8E370_LACLL</name>
<dbReference type="EMBL" id="LKLU01000092">
    <property type="protein sequence ID" value="KSU20253.1"/>
    <property type="molecule type" value="Genomic_DNA"/>
</dbReference>
<evidence type="ECO:0000313" key="1">
    <source>
        <dbReference type="EMBL" id="KSU20253.1"/>
    </source>
</evidence>
<proteinExistence type="predicted"/>
<sequence length="38" mass="4554">MKDKDYQTKEVRYVSEHLEYLLNLDSDKHIKGKLSSEI</sequence>
<evidence type="ECO:0000313" key="2">
    <source>
        <dbReference type="Proteomes" id="UP000053719"/>
    </source>
</evidence>
<reference evidence="2" key="1">
    <citation type="submission" date="2015-10" db="EMBL/GenBank/DDBJ databases">
        <title>Draft Genome Sequences of 11 Lactococcus lactis subspecies cremoris strains.</title>
        <authorList>
            <person name="Wels M."/>
            <person name="Backus L."/>
            <person name="Boekhorst J."/>
            <person name="Dijkstra A."/>
            <person name="Beerthuizen M."/>
            <person name="Kelly W."/>
            <person name="Siezen R."/>
            <person name="Bachmann H."/>
            <person name="Van Hijum S."/>
        </authorList>
    </citation>
    <scope>NUCLEOTIDE SEQUENCE [LARGE SCALE GENOMIC DNA]</scope>
    <source>
        <strain evidence="2">M20</strain>
    </source>
</reference>